<dbReference type="InterPro" id="IPR001296">
    <property type="entry name" value="Glyco_trans_1"/>
</dbReference>
<organism evidence="2 3">
    <name type="scientific">Anaeromyxobacter paludicola</name>
    <dbReference type="NCBI Taxonomy" id="2918171"/>
    <lineage>
        <taxon>Bacteria</taxon>
        <taxon>Pseudomonadati</taxon>
        <taxon>Myxococcota</taxon>
        <taxon>Myxococcia</taxon>
        <taxon>Myxococcales</taxon>
        <taxon>Cystobacterineae</taxon>
        <taxon>Anaeromyxobacteraceae</taxon>
        <taxon>Anaeromyxobacter</taxon>
    </lineage>
</organism>
<dbReference type="RefSeq" id="WP_248344860.1">
    <property type="nucleotide sequence ID" value="NZ_AP025592.1"/>
</dbReference>
<dbReference type="EMBL" id="AP025592">
    <property type="protein sequence ID" value="BDG07882.1"/>
    <property type="molecule type" value="Genomic_DNA"/>
</dbReference>
<dbReference type="Gene3D" id="3.40.50.2000">
    <property type="entry name" value="Glycogen Phosphorylase B"/>
    <property type="match status" value="1"/>
</dbReference>
<dbReference type="Pfam" id="PF00534">
    <property type="entry name" value="Glycos_transf_1"/>
    <property type="match status" value="1"/>
</dbReference>
<keyword evidence="3" id="KW-1185">Reference proteome</keyword>
<dbReference type="SUPFAM" id="SSF53756">
    <property type="entry name" value="UDP-Glycosyltransferase/glycogen phosphorylase"/>
    <property type="match status" value="1"/>
</dbReference>
<sequence>MDILIVTPAGKGTRKGNRVTALRWAGHLRALGHRVRLGTAYAGEPCDLLVALHARRSHGAAAAFRAARSGAPLVVALTGTDLYQDLPASAEARSSLALASRLVVLQPRAERALPEEVRGKVRVIYQSARPVAPLAPPEGAFRVCLLAHLREVKDPLLAARAVSRLPASSRVSLVHLGAALDPADAARAAEAAAAEPRYRWLGDRPRREALRTLAGSRLLLVTSRLEGGANVVTEAIANRVPVLSTRIEGSLGLLGEDYPGYFPVGDAAALAALLDRAEREPAFLEELRARVEALAPLVAPADERARWRALLEELGGPERARPSAGEEE</sequence>
<reference evidence="3" key="1">
    <citation type="journal article" date="2022" name="Int. J. Syst. Evol. Microbiol.">
        <title>Anaeromyxobacter oryzae sp. nov., Anaeromyxobacter diazotrophicus sp. nov. and Anaeromyxobacter paludicola sp. nov., isolated from paddy soils.</title>
        <authorList>
            <person name="Itoh H."/>
            <person name="Xu Z."/>
            <person name="Mise K."/>
            <person name="Masuda Y."/>
            <person name="Ushijima N."/>
            <person name="Hayakawa C."/>
            <person name="Shiratori Y."/>
            <person name="Senoo K."/>
        </authorList>
    </citation>
    <scope>NUCLEOTIDE SEQUENCE [LARGE SCALE GENOMIC DNA]</scope>
    <source>
        <strain evidence="3">Red630</strain>
    </source>
</reference>
<dbReference type="PANTHER" id="PTHR46660">
    <property type="match status" value="1"/>
</dbReference>
<accession>A0ABN6N7G3</accession>
<gene>
    <name evidence="2" type="ORF">AMPC_09950</name>
</gene>
<dbReference type="InterPro" id="IPR052622">
    <property type="entry name" value="Glycosyltransferase_G1"/>
</dbReference>
<evidence type="ECO:0000313" key="3">
    <source>
        <dbReference type="Proteomes" id="UP001162734"/>
    </source>
</evidence>
<dbReference type="NCBIfam" id="TIGR04348">
    <property type="entry name" value="selenoneine biosynthesis selenosugar synthase SenB"/>
    <property type="match status" value="1"/>
</dbReference>
<dbReference type="Proteomes" id="UP001162734">
    <property type="component" value="Chromosome"/>
</dbReference>
<proteinExistence type="predicted"/>
<dbReference type="InterPro" id="IPR027627">
    <property type="entry name" value="Glycosyltransferase_put"/>
</dbReference>
<evidence type="ECO:0000259" key="1">
    <source>
        <dbReference type="Pfam" id="PF00534"/>
    </source>
</evidence>
<feature type="domain" description="Glycosyl transferase family 1" evidence="1">
    <location>
        <begin position="135"/>
        <end position="290"/>
    </location>
</feature>
<evidence type="ECO:0000313" key="2">
    <source>
        <dbReference type="EMBL" id="BDG07882.1"/>
    </source>
</evidence>
<protein>
    <recommendedName>
        <fullName evidence="1">Glycosyl transferase family 1 domain-containing protein</fullName>
    </recommendedName>
</protein>
<dbReference type="PANTHER" id="PTHR46660:SF2">
    <property type="entry name" value="GLYCOSYLTRANSFERASE 1 DOMAIN-CONTAINING PROTEIN 1"/>
    <property type="match status" value="1"/>
</dbReference>
<name>A0ABN6N7G3_9BACT</name>